<keyword evidence="1" id="KW-0472">Membrane</keyword>
<gene>
    <name evidence="2" type="ORF">A2765_02325</name>
</gene>
<dbReference type="AlphaFoldDB" id="A0A1F6DB04"/>
<sequence>MPENSTISTQNASQGTIVLGSQAPGTQTTYLSNLFNPDSSLASFFSTLFYAAIAVGAILAVLRLGYAGFLYMTSDVWSTKQHATGIIQETVLGLLLLLAVWLILNQINPDILNLDILRNIGGSK</sequence>
<evidence type="ECO:0000313" key="2">
    <source>
        <dbReference type="EMBL" id="OGG58541.1"/>
    </source>
</evidence>
<dbReference type="EMBL" id="MFLA01000032">
    <property type="protein sequence ID" value="OGG58541.1"/>
    <property type="molecule type" value="Genomic_DNA"/>
</dbReference>
<evidence type="ECO:0000313" key="3">
    <source>
        <dbReference type="Proteomes" id="UP000176377"/>
    </source>
</evidence>
<feature type="transmembrane region" description="Helical" evidence="1">
    <location>
        <begin position="41"/>
        <end position="62"/>
    </location>
</feature>
<organism evidence="2 3">
    <name type="scientific">Candidatus Kaiserbacteria bacterium RIFCSPHIGHO2_01_FULL_56_24</name>
    <dbReference type="NCBI Taxonomy" id="1798487"/>
    <lineage>
        <taxon>Bacteria</taxon>
        <taxon>Candidatus Kaiseribacteriota</taxon>
    </lineage>
</organism>
<keyword evidence="1" id="KW-0812">Transmembrane</keyword>
<comment type="caution">
    <text evidence="2">The sequence shown here is derived from an EMBL/GenBank/DDBJ whole genome shotgun (WGS) entry which is preliminary data.</text>
</comment>
<protein>
    <submittedName>
        <fullName evidence="2">Uncharacterized protein</fullName>
    </submittedName>
</protein>
<dbReference type="Proteomes" id="UP000176377">
    <property type="component" value="Unassembled WGS sequence"/>
</dbReference>
<evidence type="ECO:0000256" key="1">
    <source>
        <dbReference type="SAM" id="Phobius"/>
    </source>
</evidence>
<feature type="transmembrane region" description="Helical" evidence="1">
    <location>
        <begin position="83"/>
        <end position="104"/>
    </location>
</feature>
<keyword evidence="1" id="KW-1133">Transmembrane helix</keyword>
<name>A0A1F6DB04_9BACT</name>
<proteinExistence type="predicted"/>
<accession>A0A1F6DB04</accession>
<reference evidence="2 3" key="1">
    <citation type="journal article" date="2016" name="Nat. Commun.">
        <title>Thousands of microbial genomes shed light on interconnected biogeochemical processes in an aquifer system.</title>
        <authorList>
            <person name="Anantharaman K."/>
            <person name="Brown C.T."/>
            <person name="Hug L.A."/>
            <person name="Sharon I."/>
            <person name="Castelle C.J."/>
            <person name="Probst A.J."/>
            <person name="Thomas B.C."/>
            <person name="Singh A."/>
            <person name="Wilkins M.J."/>
            <person name="Karaoz U."/>
            <person name="Brodie E.L."/>
            <person name="Williams K.H."/>
            <person name="Hubbard S.S."/>
            <person name="Banfield J.F."/>
        </authorList>
    </citation>
    <scope>NUCLEOTIDE SEQUENCE [LARGE SCALE GENOMIC DNA]</scope>
</reference>